<reference evidence="2" key="1">
    <citation type="submission" date="2015-04" db="EMBL/GenBank/DDBJ databases">
        <title>The genome sequence of the plant pathogenic Rhizarian Plasmodiophora brassicae reveals insights in its biotrophic life cycle and the origin of chitin synthesis.</title>
        <authorList>
            <person name="Schwelm A."/>
            <person name="Fogelqvist J."/>
            <person name="Knaust A."/>
            <person name="Julke S."/>
            <person name="Lilja T."/>
            <person name="Dhandapani V."/>
            <person name="Bonilla-Rosso G."/>
            <person name="Karlsson M."/>
            <person name="Shevchenko A."/>
            <person name="Choi S.R."/>
            <person name="Kim H.G."/>
            <person name="Park J.Y."/>
            <person name="Lim Y.P."/>
            <person name="Ludwig-Muller J."/>
            <person name="Dixelius C."/>
        </authorList>
    </citation>
    <scope>NUCLEOTIDE SEQUENCE</scope>
    <source>
        <tissue evidence="2">Potato root galls</tissue>
    </source>
</reference>
<dbReference type="AlphaFoldDB" id="A0A0H5QGA2"/>
<proteinExistence type="predicted"/>
<name>A0A0H5QGA2_9EUKA</name>
<protein>
    <submittedName>
        <fullName evidence="2">Uncharacterized protein</fullName>
    </submittedName>
</protein>
<evidence type="ECO:0000313" key="2">
    <source>
        <dbReference type="EMBL" id="CRZ00622.1"/>
    </source>
</evidence>
<feature type="region of interest" description="Disordered" evidence="1">
    <location>
        <begin position="96"/>
        <end position="120"/>
    </location>
</feature>
<organism evidence="2">
    <name type="scientific">Spongospora subterranea</name>
    <dbReference type="NCBI Taxonomy" id="70186"/>
    <lineage>
        <taxon>Eukaryota</taxon>
        <taxon>Sar</taxon>
        <taxon>Rhizaria</taxon>
        <taxon>Endomyxa</taxon>
        <taxon>Phytomyxea</taxon>
        <taxon>Plasmodiophorida</taxon>
        <taxon>Plasmodiophoridae</taxon>
        <taxon>Spongospora</taxon>
    </lineage>
</organism>
<sequence>ITEIETSVSFPTGSTWYRKSRGAQTLGALYYSVEGQRPPVFLVTPTQFKVFLETSDFSSIMTFPALYGVFPTYSKTFIEFLGICLLSGLDSPGTPPEPLPDIATNVSSGSSKRQPPTAEKPVNEVRLLLNDSNVGLLPFALFLGCCKMFQREGFPAQSDVYLQMER</sequence>
<feature type="compositionally biased region" description="Polar residues" evidence="1">
    <location>
        <begin position="104"/>
        <end position="114"/>
    </location>
</feature>
<feature type="non-terminal residue" evidence="2">
    <location>
        <position position="1"/>
    </location>
</feature>
<evidence type="ECO:0000256" key="1">
    <source>
        <dbReference type="SAM" id="MobiDB-lite"/>
    </source>
</evidence>
<accession>A0A0H5QGA2</accession>
<dbReference type="EMBL" id="HACM01000180">
    <property type="protein sequence ID" value="CRZ00622.1"/>
    <property type="molecule type" value="Transcribed_RNA"/>
</dbReference>